<dbReference type="GO" id="GO:0008270">
    <property type="term" value="F:zinc ion binding"/>
    <property type="evidence" value="ECO:0007669"/>
    <property type="project" value="UniProtKB-KW"/>
</dbReference>
<dbReference type="AlphaFoldDB" id="A0AAV8WSE2"/>
<keyword evidence="1" id="KW-0479">Metal-binding</keyword>
<proteinExistence type="predicted"/>
<feature type="domain" description="C2H2-type" evidence="6">
    <location>
        <begin position="296"/>
        <end position="323"/>
    </location>
</feature>
<dbReference type="SMART" id="SM00355">
    <property type="entry name" value="ZnF_C2H2"/>
    <property type="match status" value="9"/>
</dbReference>
<dbReference type="PROSITE" id="PS00028">
    <property type="entry name" value="ZINC_FINGER_C2H2_1"/>
    <property type="match status" value="5"/>
</dbReference>
<dbReference type="PANTHER" id="PTHR24379:SF127">
    <property type="entry name" value="BLOODY FINGERS-RELATED"/>
    <property type="match status" value="1"/>
</dbReference>
<evidence type="ECO:0000259" key="6">
    <source>
        <dbReference type="PROSITE" id="PS50157"/>
    </source>
</evidence>
<dbReference type="GO" id="GO:0000981">
    <property type="term" value="F:DNA-binding transcription factor activity, RNA polymerase II-specific"/>
    <property type="evidence" value="ECO:0007669"/>
    <property type="project" value="TreeGrafter"/>
</dbReference>
<sequence length="351" mass="41685">MYNTHDSKNEYICHVCNKNCKSLEGMREHLSYVREQFNCESCHTTYLNYEMCPFSVKKCSFCKEFVHSEITHFKCTICFKNFLSGDELRKHSFNPYEAYYCKFCFEYFDGDHTCPGKYKRCAFCKKSCLKMKTYPGAHPCFHTHTKNDLEMLRNAEFTECDVCGETFPKFNFKSHRRTHTHTFKCEICDAAYKTEKFFCQHVRCTHSDEPLNCTACGKILNNYNDYMIHKKKEHPKNKRSICYICGKEIATIYMSSHFQAVHCKELKHKCEHCGKAFTTMQRLTRHRLVHSNEFKHKCPMCGKGFKLPFSLKVHKRSHDEVKPFQCIVCLKTFTTKQWRNNHQKTHKSDIK</sequence>
<feature type="domain" description="C2H2-type" evidence="6">
    <location>
        <begin position="268"/>
        <end position="295"/>
    </location>
</feature>
<dbReference type="EMBL" id="JANEYF010005300">
    <property type="protein sequence ID" value="KAJ8928661.1"/>
    <property type="molecule type" value="Genomic_DNA"/>
</dbReference>
<feature type="domain" description="C2H2-type" evidence="6">
    <location>
        <begin position="211"/>
        <end position="239"/>
    </location>
</feature>
<dbReference type="Proteomes" id="UP001162156">
    <property type="component" value="Unassembled WGS sequence"/>
</dbReference>
<evidence type="ECO:0000256" key="4">
    <source>
        <dbReference type="ARBA" id="ARBA00022833"/>
    </source>
</evidence>
<keyword evidence="2" id="KW-0677">Repeat</keyword>
<evidence type="ECO:0000256" key="5">
    <source>
        <dbReference type="PROSITE-ProRule" id="PRU00042"/>
    </source>
</evidence>
<name>A0AAV8WSE2_9CUCU</name>
<dbReference type="Gene3D" id="3.30.160.60">
    <property type="entry name" value="Classic Zinc Finger"/>
    <property type="match status" value="4"/>
</dbReference>
<dbReference type="GO" id="GO:0005634">
    <property type="term" value="C:nucleus"/>
    <property type="evidence" value="ECO:0007669"/>
    <property type="project" value="TreeGrafter"/>
</dbReference>
<dbReference type="FunFam" id="3.30.160.60:FF:000446">
    <property type="entry name" value="Zinc finger protein"/>
    <property type="match status" value="1"/>
</dbReference>
<accession>A0AAV8WSE2</accession>
<evidence type="ECO:0000256" key="1">
    <source>
        <dbReference type="ARBA" id="ARBA00022723"/>
    </source>
</evidence>
<feature type="domain" description="C2H2-type" evidence="6">
    <location>
        <begin position="324"/>
        <end position="351"/>
    </location>
</feature>
<dbReference type="PROSITE" id="PS50157">
    <property type="entry name" value="ZINC_FINGER_C2H2_2"/>
    <property type="match status" value="5"/>
</dbReference>
<dbReference type="SUPFAM" id="SSF57667">
    <property type="entry name" value="beta-beta-alpha zinc fingers"/>
    <property type="match status" value="3"/>
</dbReference>
<dbReference type="Pfam" id="PF00096">
    <property type="entry name" value="zf-C2H2"/>
    <property type="match status" value="3"/>
</dbReference>
<evidence type="ECO:0000313" key="8">
    <source>
        <dbReference type="Proteomes" id="UP001162156"/>
    </source>
</evidence>
<keyword evidence="4" id="KW-0862">Zinc</keyword>
<gene>
    <name evidence="7" type="ORF">NQ314_018755</name>
</gene>
<dbReference type="InterPro" id="IPR036236">
    <property type="entry name" value="Znf_C2H2_sf"/>
</dbReference>
<protein>
    <recommendedName>
        <fullName evidence="6">C2H2-type domain-containing protein</fullName>
    </recommendedName>
</protein>
<dbReference type="InterPro" id="IPR013087">
    <property type="entry name" value="Znf_C2H2_type"/>
</dbReference>
<comment type="caution">
    <text evidence="7">The sequence shown here is derived from an EMBL/GenBank/DDBJ whole genome shotgun (WGS) entry which is preliminary data.</text>
</comment>
<evidence type="ECO:0000313" key="7">
    <source>
        <dbReference type="EMBL" id="KAJ8928661.1"/>
    </source>
</evidence>
<organism evidence="7 8">
    <name type="scientific">Rhamnusium bicolor</name>
    <dbReference type="NCBI Taxonomy" id="1586634"/>
    <lineage>
        <taxon>Eukaryota</taxon>
        <taxon>Metazoa</taxon>
        <taxon>Ecdysozoa</taxon>
        <taxon>Arthropoda</taxon>
        <taxon>Hexapoda</taxon>
        <taxon>Insecta</taxon>
        <taxon>Pterygota</taxon>
        <taxon>Neoptera</taxon>
        <taxon>Endopterygota</taxon>
        <taxon>Coleoptera</taxon>
        <taxon>Polyphaga</taxon>
        <taxon>Cucujiformia</taxon>
        <taxon>Chrysomeloidea</taxon>
        <taxon>Cerambycidae</taxon>
        <taxon>Lepturinae</taxon>
        <taxon>Rhagiini</taxon>
        <taxon>Rhamnusium</taxon>
    </lineage>
</organism>
<keyword evidence="3 5" id="KW-0863">Zinc-finger</keyword>
<keyword evidence="8" id="KW-1185">Reference proteome</keyword>
<evidence type="ECO:0000256" key="3">
    <source>
        <dbReference type="ARBA" id="ARBA00022771"/>
    </source>
</evidence>
<dbReference type="GO" id="GO:0000977">
    <property type="term" value="F:RNA polymerase II transcription regulatory region sequence-specific DNA binding"/>
    <property type="evidence" value="ECO:0007669"/>
    <property type="project" value="TreeGrafter"/>
</dbReference>
<feature type="domain" description="C2H2-type" evidence="6">
    <location>
        <begin position="183"/>
        <end position="211"/>
    </location>
</feature>
<evidence type="ECO:0000256" key="2">
    <source>
        <dbReference type="ARBA" id="ARBA00022737"/>
    </source>
</evidence>
<reference evidence="7" key="1">
    <citation type="journal article" date="2023" name="Insect Mol. Biol.">
        <title>Genome sequencing provides insights into the evolution of gene families encoding plant cell wall-degrading enzymes in longhorned beetles.</title>
        <authorList>
            <person name="Shin N.R."/>
            <person name="Okamura Y."/>
            <person name="Kirsch R."/>
            <person name="Pauchet Y."/>
        </authorList>
    </citation>
    <scope>NUCLEOTIDE SEQUENCE</scope>
    <source>
        <strain evidence="7">RBIC_L_NR</strain>
    </source>
</reference>
<dbReference type="PANTHER" id="PTHR24379">
    <property type="entry name" value="KRAB AND ZINC FINGER DOMAIN-CONTAINING"/>
    <property type="match status" value="1"/>
</dbReference>